<sequence>MNQTLQVEVREIIELLSLDDARIKSIEETTRNITIKTKAEIEKIKSDEEK</sequence>
<dbReference type="EMBL" id="JAVIJP010000029">
    <property type="protein sequence ID" value="KAL3633816.1"/>
    <property type="molecule type" value="Genomic_DNA"/>
</dbReference>
<accession>A0ABD3CUX1</accession>
<evidence type="ECO:0000313" key="1">
    <source>
        <dbReference type="EMBL" id="KAL3633816.1"/>
    </source>
</evidence>
<reference evidence="2" key="1">
    <citation type="journal article" date="2024" name="IScience">
        <title>Strigolactones Initiate the Formation of Haustorium-like Structures in Castilleja.</title>
        <authorList>
            <person name="Buerger M."/>
            <person name="Peterson D."/>
            <person name="Chory J."/>
        </authorList>
    </citation>
    <scope>NUCLEOTIDE SEQUENCE [LARGE SCALE GENOMIC DNA]</scope>
</reference>
<protein>
    <submittedName>
        <fullName evidence="1">Uncharacterized protein</fullName>
    </submittedName>
</protein>
<evidence type="ECO:0000313" key="2">
    <source>
        <dbReference type="Proteomes" id="UP001632038"/>
    </source>
</evidence>
<dbReference type="AlphaFoldDB" id="A0ABD3CUX1"/>
<gene>
    <name evidence="1" type="ORF">CASFOL_022578</name>
</gene>
<comment type="caution">
    <text evidence="1">The sequence shown here is derived from an EMBL/GenBank/DDBJ whole genome shotgun (WGS) entry which is preliminary data.</text>
</comment>
<dbReference type="Proteomes" id="UP001632038">
    <property type="component" value="Unassembled WGS sequence"/>
</dbReference>
<proteinExistence type="predicted"/>
<keyword evidence="2" id="KW-1185">Reference proteome</keyword>
<organism evidence="1 2">
    <name type="scientific">Castilleja foliolosa</name>
    <dbReference type="NCBI Taxonomy" id="1961234"/>
    <lineage>
        <taxon>Eukaryota</taxon>
        <taxon>Viridiplantae</taxon>
        <taxon>Streptophyta</taxon>
        <taxon>Embryophyta</taxon>
        <taxon>Tracheophyta</taxon>
        <taxon>Spermatophyta</taxon>
        <taxon>Magnoliopsida</taxon>
        <taxon>eudicotyledons</taxon>
        <taxon>Gunneridae</taxon>
        <taxon>Pentapetalae</taxon>
        <taxon>asterids</taxon>
        <taxon>lamiids</taxon>
        <taxon>Lamiales</taxon>
        <taxon>Orobanchaceae</taxon>
        <taxon>Pedicularideae</taxon>
        <taxon>Castillejinae</taxon>
        <taxon>Castilleja</taxon>
    </lineage>
</organism>
<name>A0ABD3CUX1_9LAMI</name>